<evidence type="ECO:0000313" key="3">
    <source>
        <dbReference type="Proteomes" id="UP001500393"/>
    </source>
</evidence>
<gene>
    <name evidence="2" type="ORF">GCM10009789_37450</name>
</gene>
<keyword evidence="1" id="KW-0472">Membrane</keyword>
<evidence type="ECO:0008006" key="4">
    <source>
        <dbReference type="Google" id="ProtNLM"/>
    </source>
</evidence>
<comment type="caution">
    <text evidence="2">The sequence shown here is derived from an EMBL/GenBank/DDBJ whole genome shotgun (WGS) entry which is preliminary data.</text>
</comment>
<sequence>MSRSARQQPDRARIELSRFARLSVAGVIAAVGGGVGSLLVVRQWVDLPVALVVIAVVVVVAIVVLASPEALVISRTEVRDESGWRRRGWTIRRDDVALVRWDDDPDIFEPPHLTFLDHDLQVLRTVTLEFDPPRVLGALRHFGWPLER</sequence>
<evidence type="ECO:0000313" key="2">
    <source>
        <dbReference type="EMBL" id="GAA1580172.1"/>
    </source>
</evidence>
<evidence type="ECO:0000256" key="1">
    <source>
        <dbReference type="SAM" id="Phobius"/>
    </source>
</evidence>
<name>A0ABN2DML1_9ACTN</name>
<keyword evidence="1" id="KW-1133">Transmembrane helix</keyword>
<keyword evidence="1" id="KW-0812">Transmembrane</keyword>
<feature type="transmembrane region" description="Helical" evidence="1">
    <location>
        <begin position="20"/>
        <end position="41"/>
    </location>
</feature>
<keyword evidence="3" id="KW-1185">Reference proteome</keyword>
<accession>A0ABN2DML1</accession>
<reference evidence="2 3" key="1">
    <citation type="journal article" date="2019" name="Int. J. Syst. Evol. Microbiol.">
        <title>The Global Catalogue of Microorganisms (GCM) 10K type strain sequencing project: providing services to taxonomists for standard genome sequencing and annotation.</title>
        <authorList>
            <consortium name="The Broad Institute Genomics Platform"/>
            <consortium name="The Broad Institute Genome Sequencing Center for Infectious Disease"/>
            <person name="Wu L."/>
            <person name="Ma J."/>
        </authorList>
    </citation>
    <scope>NUCLEOTIDE SEQUENCE [LARGE SCALE GENOMIC DNA]</scope>
    <source>
        <strain evidence="2 3">JCM 14969</strain>
    </source>
</reference>
<feature type="transmembrane region" description="Helical" evidence="1">
    <location>
        <begin position="47"/>
        <end position="66"/>
    </location>
</feature>
<dbReference type="EMBL" id="BAAAOS010000020">
    <property type="protein sequence ID" value="GAA1580172.1"/>
    <property type="molecule type" value="Genomic_DNA"/>
</dbReference>
<dbReference type="Proteomes" id="UP001500393">
    <property type="component" value="Unassembled WGS sequence"/>
</dbReference>
<dbReference type="RefSeq" id="WP_344215525.1">
    <property type="nucleotide sequence ID" value="NZ_BAAAOS010000020.1"/>
</dbReference>
<organism evidence="2 3">
    <name type="scientific">Kribbella sancticallisti</name>
    <dbReference type="NCBI Taxonomy" id="460087"/>
    <lineage>
        <taxon>Bacteria</taxon>
        <taxon>Bacillati</taxon>
        <taxon>Actinomycetota</taxon>
        <taxon>Actinomycetes</taxon>
        <taxon>Propionibacteriales</taxon>
        <taxon>Kribbellaceae</taxon>
        <taxon>Kribbella</taxon>
    </lineage>
</organism>
<protein>
    <recommendedName>
        <fullName evidence="4">PH domain-containing protein</fullName>
    </recommendedName>
</protein>
<proteinExistence type="predicted"/>